<dbReference type="EMBL" id="QCYK01000001">
    <property type="protein sequence ID" value="PUZ28580.1"/>
    <property type="molecule type" value="Genomic_DNA"/>
</dbReference>
<accession>A0A2T7BLS1</accession>
<feature type="compositionally biased region" description="Basic and acidic residues" evidence="1">
    <location>
        <begin position="230"/>
        <end position="243"/>
    </location>
</feature>
<dbReference type="RefSeq" id="WP_108685219.1">
    <property type="nucleotide sequence ID" value="NZ_QCYK01000001.1"/>
</dbReference>
<feature type="region of interest" description="Disordered" evidence="1">
    <location>
        <begin position="230"/>
        <end position="277"/>
    </location>
</feature>
<dbReference type="Proteomes" id="UP000244450">
    <property type="component" value="Unassembled WGS sequence"/>
</dbReference>
<sequence length="277" mass="31677">MEQKMDSVEKAQRDVFFSGFGEQYHPEIAKLAKREDGRYAIEHKENLGRITAAHDLEFGVKAGQVFYNGQRVTLTDNTTNQGVSQWFPAPSKITKTEGQQLLWDTEVPRAVQKTYVEFNDQAAKPEEKRIEHTVWLQLDFKHKTKHDNFRVVESPDFNMAEKLGDFVFKPQLRMPSDMGKAIETMKKGGEIEIAAQDGLPKVFISANPSRGTFHIRDEEGTLLKHDQFRTEAAKQADQARKEGQNQGHVDNPGQTPMHRYNRNPREMSPGRSSGRHQ</sequence>
<name>A0A2T7BLS1_9BACT</name>
<dbReference type="AlphaFoldDB" id="A0A2T7BLS1"/>
<protein>
    <submittedName>
        <fullName evidence="2">Uncharacterized protein</fullName>
    </submittedName>
</protein>
<reference evidence="2 3" key="1">
    <citation type="submission" date="2018-04" db="EMBL/GenBank/DDBJ databases">
        <title>Chitinophaga fuyangensis sp. nov., isolated from soil in a chemical factory.</title>
        <authorList>
            <person name="Chen K."/>
        </authorList>
    </citation>
    <scope>NUCLEOTIDE SEQUENCE [LARGE SCALE GENOMIC DNA]</scope>
    <source>
        <strain evidence="2 3">LY-1</strain>
    </source>
</reference>
<organism evidence="2 3">
    <name type="scientific">Chitinophaga parva</name>
    <dbReference type="NCBI Taxonomy" id="2169414"/>
    <lineage>
        <taxon>Bacteria</taxon>
        <taxon>Pseudomonadati</taxon>
        <taxon>Bacteroidota</taxon>
        <taxon>Chitinophagia</taxon>
        <taxon>Chitinophagales</taxon>
        <taxon>Chitinophagaceae</taxon>
        <taxon>Chitinophaga</taxon>
    </lineage>
</organism>
<gene>
    <name evidence="2" type="ORF">DCC81_03610</name>
</gene>
<feature type="compositionally biased region" description="Polar residues" evidence="1">
    <location>
        <begin position="244"/>
        <end position="254"/>
    </location>
</feature>
<comment type="caution">
    <text evidence="2">The sequence shown here is derived from an EMBL/GenBank/DDBJ whole genome shotgun (WGS) entry which is preliminary data.</text>
</comment>
<keyword evidence="3" id="KW-1185">Reference proteome</keyword>
<evidence type="ECO:0000256" key="1">
    <source>
        <dbReference type="SAM" id="MobiDB-lite"/>
    </source>
</evidence>
<evidence type="ECO:0000313" key="3">
    <source>
        <dbReference type="Proteomes" id="UP000244450"/>
    </source>
</evidence>
<dbReference type="OrthoDB" id="6372253at2"/>
<proteinExistence type="predicted"/>
<evidence type="ECO:0000313" key="2">
    <source>
        <dbReference type="EMBL" id="PUZ28580.1"/>
    </source>
</evidence>